<proteinExistence type="predicted"/>
<dbReference type="Pfam" id="PF13640">
    <property type="entry name" value="2OG-FeII_Oxy_3"/>
    <property type="match status" value="1"/>
</dbReference>
<dbReference type="InterPro" id="IPR045054">
    <property type="entry name" value="P4HA-like"/>
</dbReference>
<dbReference type="PANTHER" id="PTHR10869:SF246">
    <property type="entry name" value="TRANSMEMBRANE PROLYL 4-HYDROXYLASE"/>
    <property type="match status" value="1"/>
</dbReference>
<dbReference type="InterPro" id="IPR044862">
    <property type="entry name" value="Pro_4_hyd_alph_FE2OG_OXY"/>
</dbReference>
<evidence type="ECO:0000313" key="10">
    <source>
        <dbReference type="EMBL" id="MEE2565452.1"/>
    </source>
</evidence>
<keyword evidence="11" id="KW-1185">Reference proteome</keyword>
<evidence type="ECO:0000256" key="1">
    <source>
        <dbReference type="ARBA" id="ARBA00001961"/>
    </source>
</evidence>
<accession>A0ABU7LV70</accession>
<dbReference type="SMART" id="SM00702">
    <property type="entry name" value="P4Hc"/>
    <property type="match status" value="1"/>
</dbReference>
<evidence type="ECO:0000256" key="4">
    <source>
        <dbReference type="ARBA" id="ARBA00022896"/>
    </source>
</evidence>
<dbReference type="Gene3D" id="2.60.120.620">
    <property type="entry name" value="q2cbj1_9rhob like domain"/>
    <property type="match status" value="1"/>
</dbReference>
<keyword evidence="4" id="KW-0847">Vitamin C</keyword>
<dbReference type="InterPro" id="IPR005123">
    <property type="entry name" value="Oxoglu/Fe-dep_dioxygenase_dom"/>
</dbReference>
<dbReference type="Proteomes" id="UP001310692">
    <property type="component" value="Unassembled WGS sequence"/>
</dbReference>
<evidence type="ECO:0000256" key="5">
    <source>
        <dbReference type="ARBA" id="ARBA00022964"/>
    </source>
</evidence>
<evidence type="ECO:0000256" key="2">
    <source>
        <dbReference type="ARBA" id="ARBA00022723"/>
    </source>
</evidence>
<reference evidence="10 11" key="1">
    <citation type="submission" date="2024-01" db="EMBL/GenBank/DDBJ databases">
        <title>Hyphobacterium bacterium isolated from marine sediment.</title>
        <authorList>
            <person name="Zhao S."/>
        </authorList>
    </citation>
    <scope>NUCLEOTIDE SEQUENCE [LARGE SCALE GENOMIC DNA]</scope>
    <source>
        <strain evidence="10 11">Y60-23</strain>
    </source>
</reference>
<comment type="cofactor">
    <cofactor evidence="1">
        <name>L-ascorbate</name>
        <dbReference type="ChEBI" id="CHEBI:38290"/>
    </cofactor>
</comment>
<evidence type="ECO:0000256" key="6">
    <source>
        <dbReference type="ARBA" id="ARBA00023002"/>
    </source>
</evidence>
<evidence type="ECO:0000313" key="11">
    <source>
        <dbReference type="Proteomes" id="UP001310692"/>
    </source>
</evidence>
<keyword evidence="6" id="KW-0560">Oxidoreductase</keyword>
<dbReference type="RefSeq" id="WP_330194987.1">
    <property type="nucleotide sequence ID" value="NZ_JAZDRO010000001.1"/>
</dbReference>
<evidence type="ECO:0000259" key="9">
    <source>
        <dbReference type="PROSITE" id="PS51471"/>
    </source>
</evidence>
<evidence type="ECO:0000256" key="7">
    <source>
        <dbReference type="ARBA" id="ARBA00023004"/>
    </source>
</evidence>
<dbReference type="Gene3D" id="1.25.40.10">
    <property type="entry name" value="Tetratricopeptide repeat domain"/>
    <property type="match status" value="1"/>
</dbReference>
<feature type="domain" description="Fe2OG dioxygenase" evidence="9">
    <location>
        <begin position="220"/>
        <end position="331"/>
    </location>
</feature>
<dbReference type="PANTHER" id="PTHR10869">
    <property type="entry name" value="PROLYL 4-HYDROXYLASE ALPHA SUBUNIT"/>
    <property type="match status" value="1"/>
</dbReference>
<evidence type="ECO:0000256" key="8">
    <source>
        <dbReference type="ARBA" id="ARBA00023180"/>
    </source>
</evidence>
<dbReference type="SUPFAM" id="SSF81901">
    <property type="entry name" value="HCP-like"/>
    <property type="match status" value="1"/>
</dbReference>
<comment type="caution">
    <text evidence="10">The sequence shown here is derived from an EMBL/GenBank/DDBJ whole genome shotgun (WGS) entry which is preliminary data.</text>
</comment>
<evidence type="ECO:0000256" key="3">
    <source>
        <dbReference type="ARBA" id="ARBA00022824"/>
    </source>
</evidence>
<keyword evidence="7" id="KW-0408">Iron</keyword>
<protein>
    <submittedName>
        <fullName evidence="10">2OG-Fe(II) oxygenase</fullName>
    </submittedName>
</protein>
<dbReference type="InterPro" id="IPR011990">
    <property type="entry name" value="TPR-like_helical_dom_sf"/>
</dbReference>
<name>A0ABU7LV70_9PROT</name>
<dbReference type="EMBL" id="JAZDRO010000001">
    <property type="protein sequence ID" value="MEE2565452.1"/>
    <property type="molecule type" value="Genomic_DNA"/>
</dbReference>
<keyword evidence="2" id="KW-0479">Metal-binding</keyword>
<gene>
    <name evidence="10" type="ORF">V0U35_02070</name>
</gene>
<sequence length="340" mass="37209">MTGNAAALIDAALAHDARGDAGAAVAALDEAVASGDPSARIQAALWTLYGANYPRDETAAFRAIDTLAADGERRAMRLGAVMRAFGLGCRRDWAGALDGMTRAAEQGDPFARADLSLLDGANAYGDDPALWQPPRADLFLQKPRVEIFRAVIPAQWCLHVLQSARPFMAGAHVKDARTGARTADPMRTNSVAIVELWDCSLIHYAIAARVARACRCPVDRIEPPKILRYQAGETYRDHFDFIDPDVPAFAAELRARGQRTKTPLIYLNDSYVGGETAFLKSGTAFRGRTGDLLVLRNTRAGDKPDRDSLHAGLPPTQGEKWVWSSRVRTRPQLARLWREF</sequence>
<organism evidence="10 11">
    <name type="scientific">Hyphobacterium marinum</name>
    <dbReference type="NCBI Taxonomy" id="3116574"/>
    <lineage>
        <taxon>Bacteria</taxon>
        <taxon>Pseudomonadati</taxon>
        <taxon>Pseudomonadota</taxon>
        <taxon>Alphaproteobacteria</taxon>
        <taxon>Maricaulales</taxon>
        <taxon>Maricaulaceae</taxon>
        <taxon>Hyphobacterium</taxon>
    </lineage>
</organism>
<dbReference type="PROSITE" id="PS51471">
    <property type="entry name" value="FE2OG_OXY"/>
    <property type="match status" value="1"/>
</dbReference>
<keyword evidence="3" id="KW-0256">Endoplasmic reticulum</keyword>
<dbReference type="InterPro" id="IPR006620">
    <property type="entry name" value="Pro_4_hyd_alph"/>
</dbReference>
<keyword evidence="5" id="KW-0223">Dioxygenase</keyword>
<keyword evidence="8" id="KW-0325">Glycoprotein</keyword>